<feature type="transmembrane region" description="Helical" evidence="1">
    <location>
        <begin position="54"/>
        <end position="77"/>
    </location>
</feature>
<name>A0A5B0ENJ4_9MICC</name>
<comment type="caution">
    <text evidence="2">The sequence shown here is derived from an EMBL/GenBank/DDBJ whole genome shotgun (WGS) entry which is preliminary data.</text>
</comment>
<dbReference type="RefSeq" id="WP_149618562.1">
    <property type="nucleotide sequence ID" value="NZ_VOBL01000002.1"/>
</dbReference>
<feature type="transmembrane region" description="Helical" evidence="1">
    <location>
        <begin position="89"/>
        <end position="107"/>
    </location>
</feature>
<sequence>MAAEQATPGGKLAGWLVVGGLLVGGLVLVALPFIAGVGLSVMIHGAGAIRDGALPWIVPICVLALISVMMMDSLAEAIIQRLVPGNKMAAQLLGFAAALGGITLAYGRFFVDILPALTGAFISALGLMVFIPMIKRSERTFPTRG</sequence>
<organism evidence="2 3">
    <name type="scientific">Paeniglutamicibacter gangotriensis</name>
    <dbReference type="NCBI Taxonomy" id="254787"/>
    <lineage>
        <taxon>Bacteria</taxon>
        <taxon>Bacillati</taxon>
        <taxon>Actinomycetota</taxon>
        <taxon>Actinomycetes</taxon>
        <taxon>Micrococcales</taxon>
        <taxon>Micrococcaceae</taxon>
        <taxon>Paeniglutamicibacter</taxon>
    </lineage>
</organism>
<protein>
    <submittedName>
        <fullName evidence="2">Uncharacterized protein</fullName>
    </submittedName>
</protein>
<dbReference type="OrthoDB" id="10008665at2"/>
<feature type="transmembrane region" description="Helical" evidence="1">
    <location>
        <begin position="12"/>
        <end position="34"/>
    </location>
</feature>
<proteinExistence type="predicted"/>
<dbReference type="EMBL" id="VOBL01000002">
    <property type="protein sequence ID" value="KAA0979300.1"/>
    <property type="molecule type" value="Genomic_DNA"/>
</dbReference>
<evidence type="ECO:0000256" key="1">
    <source>
        <dbReference type="SAM" id="Phobius"/>
    </source>
</evidence>
<accession>A0A5B0ENJ4</accession>
<dbReference type="Proteomes" id="UP000323856">
    <property type="component" value="Unassembled WGS sequence"/>
</dbReference>
<feature type="transmembrane region" description="Helical" evidence="1">
    <location>
        <begin position="113"/>
        <end position="134"/>
    </location>
</feature>
<dbReference type="AlphaFoldDB" id="A0A5B0ENJ4"/>
<gene>
    <name evidence="2" type="ORF">FQ154_02405</name>
</gene>
<reference evidence="2 3" key="1">
    <citation type="submission" date="2019-07" db="EMBL/GenBank/DDBJ databases">
        <title>Analysis of the biochemical properties, biological activity and biotechnological potential of siderophores and biosurfactants produced by Antarctic psychrotolerant bacteria.</title>
        <authorList>
            <person name="Styczynski M."/>
            <person name="Krucon T."/>
            <person name="Decewicz P."/>
            <person name="Dziewit L."/>
        </authorList>
    </citation>
    <scope>NUCLEOTIDE SEQUENCE [LARGE SCALE GENOMIC DNA]</scope>
    <source>
        <strain evidence="2 3">ANT_H27</strain>
    </source>
</reference>
<keyword evidence="1" id="KW-1133">Transmembrane helix</keyword>
<keyword evidence="1" id="KW-0812">Transmembrane</keyword>
<evidence type="ECO:0000313" key="2">
    <source>
        <dbReference type="EMBL" id="KAA0979300.1"/>
    </source>
</evidence>
<keyword evidence="1" id="KW-0472">Membrane</keyword>
<evidence type="ECO:0000313" key="3">
    <source>
        <dbReference type="Proteomes" id="UP000323856"/>
    </source>
</evidence>